<dbReference type="EC" id="2.7.13.3" evidence="2"/>
<evidence type="ECO:0000313" key="8">
    <source>
        <dbReference type="Proteomes" id="UP001628193"/>
    </source>
</evidence>
<organism evidence="7 8">
    <name type="scientific">Candidatus Magnetaquiglobus chichijimensis</name>
    <dbReference type="NCBI Taxonomy" id="3141448"/>
    <lineage>
        <taxon>Bacteria</taxon>
        <taxon>Pseudomonadati</taxon>
        <taxon>Pseudomonadota</taxon>
        <taxon>Magnetococcia</taxon>
        <taxon>Magnetococcales</taxon>
        <taxon>Candidatus Magnetaquicoccaceae</taxon>
        <taxon>Candidatus Magnetaquiglobus</taxon>
    </lineage>
</organism>
<dbReference type="InterPro" id="IPR058245">
    <property type="entry name" value="NreC/VraR/RcsB-like_REC"/>
</dbReference>
<dbReference type="CDD" id="cd17535">
    <property type="entry name" value="REC_NarL-like"/>
    <property type="match status" value="1"/>
</dbReference>
<dbReference type="Gene3D" id="3.30.565.10">
    <property type="entry name" value="Histidine kinase-like ATPase, C-terminal domain"/>
    <property type="match status" value="1"/>
</dbReference>
<comment type="catalytic activity">
    <reaction evidence="1">
        <text>ATP + protein L-histidine = ADP + protein N-phospho-L-histidine.</text>
        <dbReference type="EC" id="2.7.13.3"/>
    </reaction>
</comment>
<evidence type="ECO:0000313" key="7">
    <source>
        <dbReference type="EMBL" id="GAB0056592.1"/>
    </source>
</evidence>
<dbReference type="InterPro" id="IPR001789">
    <property type="entry name" value="Sig_transdc_resp-reg_receiver"/>
</dbReference>
<feature type="domain" description="Histidine kinase" evidence="5">
    <location>
        <begin position="145"/>
        <end position="361"/>
    </location>
</feature>
<accession>A0ABQ0C6U5</accession>
<dbReference type="GO" id="GO:0004673">
    <property type="term" value="F:protein histidine kinase activity"/>
    <property type="evidence" value="ECO:0007669"/>
    <property type="project" value="UniProtKB-EC"/>
</dbReference>
<sequence length="503" mass="56009">MGAEFPKILIVDDETTNIDVLVELLAEECKTVVAKTGDQALRRALVKPCPDLILLDIVLPDIDGFEVCRRLKERSETRDIPIIFITGKESEQDETRGLSVGAVDFIRKPFSPVVTLARIQTHLALQRQRHHLVALNELKNRFLAMAAHDLRNPLNSISGLSEILLTMPLDEQENRSFIQTIHDVAGQMLKLIHDLLDVSSIESGAFALEKRPTDLATLIGERVELMRIAAREKGVTIREECPSMAPVAADPDRLAQVVDNLVGNAVKFSPVGSEITVRCGRLHDRCFLQVVDQGPGIPDAERHRLFGEFQRLSTRPTAQEKSTGLGLSIVKRIVDAHHGEIVVANNADRGAIFTCFLPDGSHEIIPTRVRPALAEGKALRMLLIDDDPVLRLMYAKAFAEQGFEWVGEARDGREGLALYQALKPDVVICDIEMPVMDGLETLKALLAVDPNACVIILTSSVDQEKWTICLAHGARYTLRKDTPFPEIRRKVLEIWKEYQGRFA</sequence>
<evidence type="ECO:0000256" key="3">
    <source>
        <dbReference type="ARBA" id="ARBA00022553"/>
    </source>
</evidence>
<feature type="modified residue" description="4-aspartylphosphate" evidence="4">
    <location>
        <position position="56"/>
    </location>
</feature>
<dbReference type="Pfam" id="PF00512">
    <property type="entry name" value="HisKA"/>
    <property type="match status" value="1"/>
</dbReference>
<evidence type="ECO:0000256" key="1">
    <source>
        <dbReference type="ARBA" id="ARBA00000085"/>
    </source>
</evidence>
<reference evidence="7 8" key="1">
    <citation type="submission" date="2024-05" db="EMBL/GenBank/DDBJ databases">
        <authorList>
            <consortium name="Candidatus Magnetaquicoccaceae bacterium FCR-1 genome sequencing consortium"/>
            <person name="Shimoshige H."/>
            <person name="Shimamura S."/>
            <person name="Taoka A."/>
            <person name="Kobayashi H."/>
            <person name="Maekawa T."/>
        </authorList>
    </citation>
    <scope>NUCLEOTIDE SEQUENCE [LARGE SCALE GENOMIC DNA]</scope>
    <source>
        <strain evidence="7 8">FCR-1</strain>
    </source>
</reference>
<feature type="modified residue" description="4-aspartylphosphate" evidence="4">
    <location>
        <position position="430"/>
    </location>
</feature>
<keyword evidence="7" id="KW-0418">Kinase</keyword>
<dbReference type="CDD" id="cd00082">
    <property type="entry name" value="HisKA"/>
    <property type="match status" value="1"/>
</dbReference>
<keyword evidence="7" id="KW-0808">Transferase</keyword>
<proteinExistence type="predicted"/>
<comment type="caution">
    <text evidence="7">The sequence shown here is derived from an EMBL/GenBank/DDBJ whole genome shotgun (WGS) entry which is preliminary data.</text>
</comment>
<evidence type="ECO:0000259" key="6">
    <source>
        <dbReference type="PROSITE" id="PS50110"/>
    </source>
</evidence>
<dbReference type="SMART" id="SM00387">
    <property type="entry name" value="HATPase_c"/>
    <property type="match status" value="1"/>
</dbReference>
<dbReference type="InterPro" id="IPR003594">
    <property type="entry name" value="HATPase_dom"/>
</dbReference>
<name>A0ABQ0C6U5_9PROT</name>
<evidence type="ECO:0000256" key="2">
    <source>
        <dbReference type="ARBA" id="ARBA00012438"/>
    </source>
</evidence>
<evidence type="ECO:0000259" key="5">
    <source>
        <dbReference type="PROSITE" id="PS50109"/>
    </source>
</evidence>
<dbReference type="PRINTS" id="PR00344">
    <property type="entry name" value="BCTRLSENSOR"/>
</dbReference>
<dbReference type="Gene3D" id="3.40.50.2300">
    <property type="match status" value="2"/>
</dbReference>
<feature type="domain" description="Response regulatory" evidence="6">
    <location>
        <begin position="7"/>
        <end position="123"/>
    </location>
</feature>
<dbReference type="SUPFAM" id="SSF52172">
    <property type="entry name" value="CheY-like"/>
    <property type="match status" value="2"/>
</dbReference>
<dbReference type="RefSeq" id="WP_420904318.1">
    <property type="nucleotide sequence ID" value="NZ_BAAFGK010000004.1"/>
</dbReference>
<reference evidence="7 8" key="2">
    <citation type="submission" date="2024-09" db="EMBL/GenBank/DDBJ databases">
        <title>Draft genome sequence of Candidatus Magnetaquicoccaceae bacterium FCR-1.</title>
        <authorList>
            <person name="Shimoshige H."/>
            <person name="Shimamura S."/>
            <person name="Taoka A."/>
            <person name="Kobayashi H."/>
            <person name="Maekawa T."/>
        </authorList>
    </citation>
    <scope>NUCLEOTIDE SEQUENCE [LARGE SCALE GENOMIC DNA]</scope>
    <source>
        <strain evidence="7 8">FCR-1</strain>
    </source>
</reference>
<dbReference type="InterPro" id="IPR003661">
    <property type="entry name" value="HisK_dim/P_dom"/>
</dbReference>
<dbReference type="SMART" id="SM00448">
    <property type="entry name" value="REC"/>
    <property type="match status" value="2"/>
</dbReference>
<dbReference type="InterPro" id="IPR036890">
    <property type="entry name" value="HATPase_C_sf"/>
</dbReference>
<dbReference type="Pfam" id="PF02518">
    <property type="entry name" value="HATPase_c"/>
    <property type="match status" value="1"/>
</dbReference>
<dbReference type="InterPro" id="IPR036097">
    <property type="entry name" value="HisK_dim/P_sf"/>
</dbReference>
<dbReference type="EMBL" id="BAAFGK010000004">
    <property type="protein sequence ID" value="GAB0056592.1"/>
    <property type="molecule type" value="Genomic_DNA"/>
</dbReference>
<dbReference type="Pfam" id="PF00072">
    <property type="entry name" value="Response_reg"/>
    <property type="match status" value="2"/>
</dbReference>
<dbReference type="Gene3D" id="1.10.287.130">
    <property type="match status" value="1"/>
</dbReference>
<protein>
    <recommendedName>
        <fullName evidence="2">histidine kinase</fullName>
        <ecNumber evidence="2">2.7.13.3</ecNumber>
    </recommendedName>
</protein>
<keyword evidence="3 4" id="KW-0597">Phosphoprotein</keyword>
<dbReference type="PROSITE" id="PS50109">
    <property type="entry name" value="HIS_KIN"/>
    <property type="match status" value="1"/>
</dbReference>
<dbReference type="PANTHER" id="PTHR43547">
    <property type="entry name" value="TWO-COMPONENT HISTIDINE KINASE"/>
    <property type="match status" value="1"/>
</dbReference>
<dbReference type="InterPro" id="IPR011006">
    <property type="entry name" value="CheY-like_superfamily"/>
</dbReference>
<dbReference type="Proteomes" id="UP001628193">
    <property type="component" value="Unassembled WGS sequence"/>
</dbReference>
<dbReference type="SUPFAM" id="SSF47384">
    <property type="entry name" value="Homodimeric domain of signal transducing histidine kinase"/>
    <property type="match status" value="1"/>
</dbReference>
<evidence type="ECO:0000256" key="4">
    <source>
        <dbReference type="PROSITE-ProRule" id="PRU00169"/>
    </source>
</evidence>
<keyword evidence="8" id="KW-1185">Reference proteome</keyword>
<dbReference type="InterPro" id="IPR005467">
    <property type="entry name" value="His_kinase_dom"/>
</dbReference>
<dbReference type="SUPFAM" id="SSF55874">
    <property type="entry name" value="ATPase domain of HSP90 chaperone/DNA topoisomerase II/histidine kinase"/>
    <property type="match status" value="1"/>
</dbReference>
<dbReference type="PROSITE" id="PS50110">
    <property type="entry name" value="RESPONSE_REGULATORY"/>
    <property type="match status" value="2"/>
</dbReference>
<gene>
    <name evidence="7" type="primary">rcsC_21</name>
    <name evidence="7" type="ORF">SIID45300_00900</name>
</gene>
<dbReference type="PANTHER" id="PTHR43547:SF2">
    <property type="entry name" value="HYBRID SIGNAL TRANSDUCTION HISTIDINE KINASE C"/>
    <property type="match status" value="1"/>
</dbReference>
<dbReference type="SMART" id="SM00388">
    <property type="entry name" value="HisKA"/>
    <property type="match status" value="1"/>
</dbReference>
<dbReference type="InterPro" id="IPR004358">
    <property type="entry name" value="Sig_transdc_His_kin-like_C"/>
</dbReference>
<feature type="domain" description="Response regulatory" evidence="6">
    <location>
        <begin position="380"/>
        <end position="495"/>
    </location>
</feature>